<dbReference type="Proteomes" id="UP001206788">
    <property type="component" value="Unassembled WGS sequence"/>
</dbReference>
<name>A0ABT2G7I7_9BACT</name>
<feature type="region of interest" description="Disordered" evidence="1">
    <location>
        <begin position="785"/>
        <end position="833"/>
    </location>
</feature>
<feature type="region of interest" description="Disordered" evidence="1">
    <location>
        <begin position="541"/>
        <end position="595"/>
    </location>
</feature>
<evidence type="ECO:0000259" key="3">
    <source>
        <dbReference type="Pfam" id="PF21722"/>
    </source>
</evidence>
<feature type="region of interest" description="Disordered" evidence="1">
    <location>
        <begin position="871"/>
        <end position="899"/>
    </location>
</feature>
<proteinExistence type="predicted"/>
<dbReference type="RefSeq" id="WP_354003184.1">
    <property type="nucleotide sequence ID" value="NZ_JANWGH010000003.1"/>
</dbReference>
<dbReference type="InterPro" id="IPR045828">
    <property type="entry name" value="PKD_Bacteroidetes"/>
</dbReference>
<keyword evidence="5" id="KW-1185">Reference proteome</keyword>
<feature type="compositionally biased region" description="Basic and acidic residues" evidence="1">
    <location>
        <begin position="546"/>
        <end position="558"/>
    </location>
</feature>
<dbReference type="InterPro" id="IPR049304">
    <property type="entry name" value="Gly_rich_dom"/>
</dbReference>
<feature type="region of interest" description="Disordered" evidence="1">
    <location>
        <begin position="730"/>
        <end position="770"/>
    </location>
</feature>
<feature type="domain" description="PKD-like" evidence="2">
    <location>
        <begin position="143"/>
        <end position="232"/>
    </location>
</feature>
<gene>
    <name evidence="4" type="ORF">NY014_12380</name>
</gene>
<dbReference type="Pfam" id="PF19406">
    <property type="entry name" value="PKD_5"/>
    <property type="match status" value="1"/>
</dbReference>
<dbReference type="Pfam" id="PF21722">
    <property type="entry name" value="Gly_rich_2"/>
    <property type="match status" value="1"/>
</dbReference>
<feature type="non-terminal residue" evidence="4">
    <location>
        <position position="1"/>
    </location>
</feature>
<reference evidence="4 5" key="1">
    <citation type="submission" date="2022-08" db="EMBL/GenBank/DDBJ databases">
        <title>Algoriphagus sp. CAU 1643 isolated from mud.</title>
        <authorList>
            <person name="Kim W."/>
        </authorList>
    </citation>
    <scope>NUCLEOTIDE SEQUENCE [LARGE SCALE GENOMIC DNA]</scope>
    <source>
        <strain evidence="4 5">CAU 1643</strain>
    </source>
</reference>
<feature type="compositionally biased region" description="Gly residues" evidence="1">
    <location>
        <begin position="731"/>
        <end position="755"/>
    </location>
</feature>
<accession>A0ABT2G7I7</accession>
<sequence>TPDISNDGTFYYFATATSATCGSVNSDIVQLTVTPETEITLQPSTIPETVCENDPTSTISVTAIGTGALSYQWFKNSAPSNSGGTLISGATSNSYNPPSDLSSVGTNYYYVEVSSSCGTIISSISGAITVNPIANISDLTVTVCDGSLFELEPIDGSDGIVPAGTTYSWAAPTVTGGITGGTSASGQNTISGTLFNPTSSQQTATYTVTPTSPAGSCAGPDFIVEVTVNPTPTIVDLNPFFSLCITSPTIPSPTPFTQEVSGVIYGIDQENIQGANGLPPGISASYNSTTKEIEFSGTATATGVYEYSIPLVGECTNGLVATGTIDVTPVYELTSVTSASATTIGGSASVTIFGDPTMLTDGRYEVGYQIKQGDGSFSTTQYSTFTVRNGKGTFSTVPINSTEDTYTVQIHSLEKTTGGCSVTFTERPTTYFGVCSAVFQTNSAGDFQTFYVPANVYSITIEVYGGGGAGNSSGGGGGGAYSIRRDIPVTPGEPIGLIVGIGGQSSGANGGSTYVTRDSSAPDQIGTSLVYANGGWSTGGGGTYDTRYDGEDGYDRPGNKGGDGGGPLGGEGGPNRRDGSSPGGGGGAWSGQKGKGGDGLVVISYSCPDADQTDCVTVIDDGSKSGYTVLEYTCDDTWVAPEGLAEFTVFVGSGGGGGGSGEGSGGGGSGAMIVQTFTTSNPYGLPAGTPFNIEVGDGGSGAVGINNPGSPGEASSFTGSIDGSPITIIVDGGGGGGSQNVNPGGEGASGGGGGATPAPNKSAGSGGTPIVITYSGTPDIIYNGNPGGNGDYNDPQNAIAGGGGGGLIPWKLPPANDGQNGKAAGAGQGEGGRGGDAITLTLGDSIRYFGAGGGGIGEYFNGTEKIGEGGSSLDEVKLGGDGNLDSPTAVGGKGKDKTGSGGGAGYGAGGHGGSGVVYIVYANVRILAVEYLYFDASFHDATRSGILTWATAKEWENSHFEIERSVNGIKNWEKIGEVAGAGYSMEPKEYKFTDEDLPGSGGVVYYRLKDVSFDQKSSYSNVQSIIVPAISGNNYWVAYPNPSDRHGEVNIDLINTSVYSDEPIFVRISDARGVTESFTVRSPEQVSQVVNQHLQSNLGLFIVQLNWGKYQQQLKIIRK</sequence>
<feature type="domain" description="Glycine-rich" evidence="3">
    <location>
        <begin position="637"/>
        <end position="921"/>
    </location>
</feature>
<dbReference type="EMBL" id="JANWGH010000003">
    <property type="protein sequence ID" value="MCS5491235.1"/>
    <property type="molecule type" value="Genomic_DNA"/>
</dbReference>
<protein>
    <recommendedName>
        <fullName evidence="6">Ig-like domain-containing protein</fullName>
    </recommendedName>
</protein>
<feature type="compositionally biased region" description="Gly residues" evidence="1">
    <location>
        <begin position="559"/>
        <end position="573"/>
    </location>
</feature>
<evidence type="ECO:0000256" key="1">
    <source>
        <dbReference type="SAM" id="MobiDB-lite"/>
    </source>
</evidence>
<organism evidence="4 5">
    <name type="scientific">Algoriphagus limi</name>
    <dbReference type="NCBI Taxonomy" id="2975273"/>
    <lineage>
        <taxon>Bacteria</taxon>
        <taxon>Pseudomonadati</taxon>
        <taxon>Bacteroidota</taxon>
        <taxon>Cytophagia</taxon>
        <taxon>Cytophagales</taxon>
        <taxon>Cyclobacteriaceae</taxon>
        <taxon>Algoriphagus</taxon>
    </lineage>
</organism>
<evidence type="ECO:0000259" key="2">
    <source>
        <dbReference type="Pfam" id="PF19406"/>
    </source>
</evidence>
<evidence type="ECO:0000313" key="5">
    <source>
        <dbReference type="Proteomes" id="UP001206788"/>
    </source>
</evidence>
<feature type="compositionally biased region" description="Gly residues" evidence="1">
    <location>
        <begin position="824"/>
        <end position="833"/>
    </location>
</feature>
<comment type="caution">
    <text evidence="4">The sequence shown here is derived from an EMBL/GenBank/DDBJ whole genome shotgun (WGS) entry which is preliminary data.</text>
</comment>
<feature type="compositionally biased region" description="Gly residues" evidence="1">
    <location>
        <begin position="581"/>
        <end position="595"/>
    </location>
</feature>
<evidence type="ECO:0008006" key="6">
    <source>
        <dbReference type="Google" id="ProtNLM"/>
    </source>
</evidence>
<dbReference type="Gene3D" id="2.60.40.2700">
    <property type="match status" value="1"/>
</dbReference>
<evidence type="ECO:0000313" key="4">
    <source>
        <dbReference type="EMBL" id="MCS5491235.1"/>
    </source>
</evidence>